<comment type="caution">
    <text evidence="20">The sequence shown here is derived from an EMBL/GenBank/DDBJ whole genome shotgun (WGS) entry which is preliminary data.</text>
</comment>
<keyword evidence="15 17" id="KW-0456">Lyase</keyword>
<dbReference type="SUPFAM" id="SSF56796">
    <property type="entry name" value="Dehydroquinate synthase-like"/>
    <property type="match status" value="1"/>
</dbReference>
<keyword evidence="14 17" id="KW-0057">Aromatic amino acid biosynthesis</keyword>
<evidence type="ECO:0000259" key="18">
    <source>
        <dbReference type="Pfam" id="PF01761"/>
    </source>
</evidence>
<dbReference type="PANTHER" id="PTHR43622:SF7">
    <property type="entry name" value="3-DEHYDROQUINATE SYNTHASE, CHLOROPLASTIC"/>
    <property type="match status" value="1"/>
</dbReference>
<dbReference type="Proteomes" id="UP001250538">
    <property type="component" value="Unassembled WGS sequence"/>
</dbReference>
<evidence type="ECO:0000256" key="2">
    <source>
        <dbReference type="ARBA" id="ARBA00001911"/>
    </source>
</evidence>
<dbReference type="GO" id="GO:0000166">
    <property type="term" value="F:nucleotide binding"/>
    <property type="evidence" value="ECO:0007669"/>
    <property type="project" value="UniProtKB-KW"/>
</dbReference>
<dbReference type="HAMAP" id="MF_00110">
    <property type="entry name" value="DHQ_synthase"/>
    <property type="match status" value="1"/>
</dbReference>
<feature type="domain" description="3-dehydroquinate synthase N-terminal" evidence="18">
    <location>
        <begin position="78"/>
        <end position="189"/>
    </location>
</feature>
<comment type="function">
    <text evidence="17">Catalyzes the conversion of 3-deoxy-D-arabino-heptulosonate 7-phosphate (DAHP) to dehydroquinate (DHQ).</text>
</comment>
<protein>
    <recommendedName>
        <fullName evidence="7 17">3-dehydroquinate synthase</fullName>
        <shortName evidence="17">DHQS</shortName>
        <ecNumber evidence="6 17">4.2.3.4</ecNumber>
    </recommendedName>
</protein>
<evidence type="ECO:0000256" key="15">
    <source>
        <dbReference type="ARBA" id="ARBA00023239"/>
    </source>
</evidence>
<keyword evidence="11 17" id="KW-0547">Nucleotide-binding</keyword>
<dbReference type="Gene3D" id="3.40.50.1970">
    <property type="match status" value="1"/>
</dbReference>
<evidence type="ECO:0000256" key="3">
    <source>
        <dbReference type="ARBA" id="ARBA00004496"/>
    </source>
</evidence>
<dbReference type="GO" id="GO:0009073">
    <property type="term" value="P:aromatic amino acid family biosynthetic process"/>
    <property type="evidence" value="ECO:0007669"/>
    <property type="project" value="UniProtKB-KW"/>
</dbReference>
<dbReference type="EMBL" id="JAVYAA010000001">
    <property type="protein sequence ID" value="MDT8976098.1"/>
    <property type="molecule type" value="Genomic_DNA"/>
</dbReference>
<sequence length="373" mass="40450">MSKNLTLDAAELTVELGERSYPIWIGSGLLGRIGEAFQMRSIPTRSPIVIITDDHVAPLYLERTEAALREAGYQVSSFVVAAGESSKSLQVYEQCITAALDAGCDRHSSIVALGGGVVGDLAGYVAATYMRGIRFIQVPTTILAHDSSVGGKVAVNHPFAKNIIGAFHQPEMVLYDTATLLTLPDREVRAGLAEMIKHGLIWDEEFTAWCEAQAERLLAKDEEALTYGLLKGCAIKAQVVSQDEREHDLRAILNLGHTIGHALEAVAGYGELLHGEAISIGMVGSARLAERLGEDKQIAVRTEAILTKYGLPVAVPQHMNSDDIIQAMMHDKKFKEGHTVFIVPTAIGHVEIRKDVPVSLVRDIIEELKGEKA</sequence>
<feature type="binding site" evidence="17">
    <location>
        <begin position="140"/>
        <end position="141"/>
    </location>
    <ligand>
        <name>NAD(+)</name>
        <dbReference type="ChEBI" id="CHEBI:57540"/>
    </ligand>
</feature>
<evidence type="ECO:0000256" key="5">
    <source>
        <dbReference type="ARBA" id="ARBA00005412"/>
    </source>
</evidence>
<evidence type="ECO:0000256" key="17">
    <source>
        <dbReference type="HAMAP-Rule" id="MF_00110"/>
    </source>
</evidence>
<comment type="cofactor">
    <cofactor evidence="2 17">
        <name>NAD(+)</name>
        <dbReference type="ChEBI" id="CHEBI:57540"/>
    </cofactor>
</comment>
<feature type="domain" description="3-dehydroquinate synthase C-terminal" evidence="19">
    <location>
        <begin position="191"/>
        <end position="333"/>
    </location>
</feature>
<comment type="similarity">
    <text evidence="5 17">Belongs to the sugar phosphate cyclases superfamily. Dehydroquinate synthase family.</text>
</comment>
<evidence type="ECO:0000256" key="1">
    <source>
        <dbReference type="ARBA" id="ARBA00001393"/>
    </source>
</evidence>
<dbReference type="InterPro" id="IPR016037">
    <property type="entry name" value="DHQ_synth_AroB"/>
</dbReference>
<dbReference type="InterPro" id="IPR030960">
    <property type="entry name" value="DHQS/DOIS_N"/>
</dbReference>
<evidence type="ECO:0000256" key="11">
    <source>
        <dbReference type="ARBA" id="ARBA00022741"/>
    </source>
</evidence>
<feature type="binding site" evidence="17">
    <location>
        <position position="161"/>
    </location>
    <ligand>
        <name>NAD(+)</name>
        <dbReference type="ChEBI" id="CHEBI:57540"/>
    </ligand>
</feature>
<dbReference type="Pfam" id="PF24621">
    <property type="entry name" value="DHQS_C"/>
    <property type="match status" value="1"/>
</dbReference>
<name>A0AAJ2JS89_9BACL</name>
<feature type="binding site" evidence="17">
    <location>
        <begin position="116"/>
        <end position="120"/>
    </location>
    <ligand>
        <name>NAD(+)</name>
        <dbReference type="ChEBI" id="CHEBI:57540"/>
    </ligand>
</feature>
<evidence type="ECO:0000259" key="19">
    <source>
        <dbReference type="Pfam" id="PF24621"/>
    </source>
</evidence>
<accession>A0AAJ2JS89</accession>
<evidence type="ECO:0000256" key="12">
    <source>
        <dbReference type="ARBA" id="ARBA00022833"/>
    </source>
</evidence>
<comment type="catalytic activity">
    <reaction evidence="1 17">
        <text>7-phospho-2-dehydro-3-deoxy-D-arabino-heptonate = 3-dehydroquinate + phosphate</text>
        <dbReference type="Rhea" id="RHEA:21968"/>
        <dbReference type="ChEBI" id="CHEBI:32364"/>
        <dbReference type="ChEBI" id="CHEBI:43474"/>
        <dbReference type="ChEBI" id="CHEBI:58394"/>
        <dbReference type="EC" id="4.2.3.4"/>
    </reaction>
</comment>
<dbReference type="PANTHER" id="PTHR43622">
    <property type="entry name" value="3-DEHYDROQUINATE SYNTHASE"/>
    <property type="match status" value="1"/>
</dbReference>
<dbReference type="GO" id="GO:0005737">
    <property type="term" value="C:cytoplasm"/>
    <property type="evidence" value="ECO:0007669"/>
    <property type="project" value="UniProtKB-SubCell"/>
</dbReference>
<comment type="caution">
    <text evidence="17">Lacks conserved residue(s) required for the propagation of feature annotation.</text>
</comment>
<dbReference type="GO" id="GO:0003856">
    <property type="term" value="F:3-dehydroquinate synthase activity"/>
    <property type="evidence" value="ECO:0007669"/>
    <property type="project" value="UniProtKB-UniRule"/>
</dbReference>
<reference evidence="21" key="1">
    <citation type="submission" date="2023-09" db="EMBL/GenBank/DDBJ databases">
        <title>Paenibacillus sp. chi10 Genome sequencing and assembly.</title>
        <authorList>
            <person name="Kim I."/>
        </authorList>
    </citation>
    <scope>NUCLEOTIDE SEQUENCE [LARGE SCALE GENOMIC DNA]</scope>
    <source>
        <strain evidence="21">chi10</strain>
    </source>
</reference>
<feature type="binding site" evidence="17">
    <location>
        <position position="152"/>
    </location>
    <ligand>
        <name>NAD(+)</name>
        <dbReference type="ChEBI" id="CHEBI:57540"/>
    </ligand>
</feature>
<comment type="cofactor">
    <cofactor evidence="17">
        <name>Co(2+)</name>
        <dbReference type="ChEBI" id="CHEBI:48828"/>
    </cofactor>
    <cofactor evidence="17">
        <name>Zn(2+)</name>
        <dbReference type="ChEBI" id="CHEBI:29105"/>
    </cofactor>
    <text evidence="17">Binds 1 divalent metal cation per subunit. Can use either Co(2+) or Zn(2+).</text>
</comment>
<dbReference type="CDD" id="cd08195">
    <property type="entry name" value="DHQS"/>
    <property type="match status" value="1"/>
</dbReference>
<keyword evidence="10 17" id="KW-0479">Metal-binding</keyword>
<dbReference type="InterPro" id="IPR030963">
    <property type="entry name" value="DHQ_synth_fam"/>
</dbReference>
<organism evidence="20 21">
    <name type="scientific">Paenibacillus suaedae</name>
    <dbReference type="NCBI Taxonomy" id="3077233"/>
    <lineage>
        <taxon>Bacteria</taxon>
        <taxon>Bacillati</taxon>
        <taxon>Bacillota</taxon>
        <taxon>Bacilli</taxon>
        <taxon>Bacillales</taxon>
        <taxon>Paenibacillaceae</taxon>
        <taxon>Paenibacillus</taxon>
    </lineage>
</organism>
<dbReference type="FunFam" id="3.40.50.1970:FF:000001">
    <property type="entry name" value="3-dehydroquinate synthase"/>
    <property type="match status" value="1"/>
</dbReference>
<dbReference type="InterPro" id="IPR050071">
    <property type="entry name" value="Dehydroquinate_synthase"/>
</dbReference>
<feature type="binding site" evidence="17">
    <location>
        <position position="194"/>
    </location>
    <ligand>
        <name>Zn(2+)</name>
        <dbReference type="ChEBI" id="CHEBI:29105"/>
    </ligand>
</feature>
<dbReference type="Gene3D" id="1.20.1090.10">
    <property type="entry name" value="Dehydroquinate synthase-like - alpha domain"/>
    <property type="match status" value="1"/>
</dbReference>
<evidence type="ECO:0000313" key="20">
    <source>
        <dbReference type="EMBL" id="MDT8976098.1"/>
    </source>
</evidence>
<keyword evidence="16 17" id="KW-0170">Cobalt</keyword>
<dbReference type="RefSeq" id="WP_315744371.1">
    <property type="nucleotide sequence ID" value="NZ_JAVYAA010000001.1"/>
</dbReference>
<dbReference type="EC" id="4.2.3.4" evidence="6 17"/>
<feature type="binding site" evidence="17">
    <location>
        <position position="274"/>
    </location>
    <ligand>
        <name>Zn(2+)</name>
        <dbReference type="ChEBI" id="CHEBI:29105"/>
    </ligand>
</feature>
<evidence type="ECO:0000256" key="13">
    <source>
        <dbReference type="ARBA" id="ARBA00023027"/>
    </source>
</evidence>
<keyword evidence="9 17" id="KW-0028">Amino-acid biosynthesis</keyword>
<evidence type="ECO:0000256" key="14">
    <source>
        <dbReference type="ARBA" id="ARBA00023141"/>
    </source>
</evidence>
<keyword evidence="21" id="KW-1185">Reference proteome</keyword>
<comment type="pathway">
    <text evidence="4 17">Metabolic intermediate biosynthesis; chorismate biosynthesis; chorismate from D-erythrose 4-phosphate and phosphoenolpyruvate: step 2/7.</text>
</comment>
<evidence type="ECO:0000313" key="21">
    <source>
        <dbReference type="Proteomes" id="UP001250538"/>
    </source>
</evidence>
<evidence type="ECO:0000256" key="10">
    <source>
        <dbReference type="ARBA" id="ARBA00022723"/>
    </source>
</evidence>
<dbReference type="InterPro" id="IPR056179">
    <property type="entry name" value="DHQS_C"/>
</dbReference>
<gene>
    <name evidence="17 20" type="primary">aroB</name>
    <name evidence="20" type="ORF">RQP50_07550</name>
</gene>
<keyword evidence="13 17" id="KW-0520">NAD</keyword>
<dbReference type="PIRSF" id="PIRSF001455">
    <property type="entry name" value="DHQ_synth"/>
    <property type="match status" value="1"/>
</dbReference>
<evidence type="ECO:0000256" key="6">
    <source>
        <dbReference type="ARBA" id="ARBA00013031"/>
    </source>
</evidence>
<comment type="subcellular location">
    <subcellularLocation>
        <location evidence="3 17">Cytoplasm</location>
    </subcellularLocation>
</comment>
<dbReference type="NCBIfam" id="TIGR01357">
    <property type="entry name" value="aroB"/>
    <property type="match status" value="1"/>
</dbReference>
<feature type="binding site" evidence="17">
    <location>
        <begin position="179"/>
        <end position="182"/>
    </location>
    <ligand>
        <name>NAD(+)</name>
        <dbReference type="ChEBI" id="CHEBI:57540"/>
    </ligand>
</feature>
<evidence type="ECO:0000256" key="8">
    <source>
        <dbReference type="ARBA" id="ARBA00022490"/>
    </source>
</evidence>
<dbReference type="AlphaFoldDB" id="A0AAJ2JS89"/>
<dbReference type="GO" id="GO:0009423">
    <property type="term" value="P:chorismate biosynthetic process"/>
    <property type="evidence" value="ECO:0007669"/>
    <property type="project" value="UniProtKB-UniRule"/>
</dbReference>
<proteinExistence type="inferred from homology"/>
<feature type="binding site" evidence="17">
    <location>
        <position position="257"/>
    </location>
    <ligand>
        <name>Zn(2+)</name>
        <dbReference type="ChEBI" id="CHEBI:29105"/>
    </ligand>
</feature>
<dbReference type="GO" id="GO:0046872">
    <property type="term" value="F:metal ion binding"/>
    <property type="evidence" value="ECO:0007669"/>
    <property type="project" value="UniProtKB-KW"/>
</dbReference>
<dbReference type="Pfam" id="PF01761">
    <property type="entry name" value="DHQ_synthase"/>
    <property type="match status" value="1"/>
</dbReference>
<evidence type="ECO:0000256" key="9">
    <source>
        <dbReference type="ARBA" id="ARBA00022605"/>
    </source>
</evidence>
<dbReference type="GO" id="GO:0008652">
    <property type="term" value="P:amino acid biosynthetic process"/>
    <property type="evidence" value="ECO:0007669"/>
    <property type="project" value="UniProtKB-KW"/>
</dbReference>
<evidence type="ECO:0000256" key="16">
    <source>
        <dbReference type="ARBA" id="ARBA00023285"/>
    </source>
</evidence>
<evidence type="ECO:0000256" key="4">
    <source>
        <dbReference type="ARBA" id="ARBA00004661"/>
    </source>
</evidence>
<keyword evidence="8 17" id="KW-0963">Cytoplasm</keyword>
<evidence type="ECO:0000256" key="7">
    <source>
        <dbReference type="ARBA" id="ARBA00017684"/>
    </source>
</evidence>
<keyword evidence="12 17" id="KW-0862">Zinc</keyword>